<dbReference type="GO" id="GO:0005886">
    <property type="term" value="C:plasma membrane"/>
    <property type="evidence" value="ECO:0007669"/>
    <property type="project" value="UniProtKB-SubCell"/>
</dbReference>
<evidence type="ECO:0000259" key="20">
    <source>
        <dbReference type="PROSITE" id="PS50110"/>
    </source>
</evidence>
<evidence type="ECO:0000256" key="7">
    <source>
        <dbReference type="ARBA" id="ARBA00022679"/>
    </source>
</evidence>
<dbReference type="SUPFAM" id="SSF55785">
    <property type="entry name" value="PYP-like sensor domain (PAS domain)"/>
    <property type="match status" value="1"/>
</dbReference>
<accession>A0A7C3VN51</accession>
<dbReference type="SUPFAM" id="SSF47384">
    <property type="entry name" value="Homodimeric domain of signal transducing histidine kinase"/>
    <property type="match status" value="1"/>
</dbReference>
<keyword evidence="13" id="KW-0902">Two-component regulatory system</keyword>
<dbReference type="PROSITE" id="PS50110">
    <property type="entry name" value="RESPONSE_REGULATORY"/>
    <property type="match status" value="1"/>
</dbReference>
<dbReference type="Pfam" id="PF00072">
    <property type="entry name" value="Response_reg"/>
    <property type="match status" value="1"/>
</dbReference>
<dbReference type="Gene3D" id="3.30.565.10">
    <property type="entry name" value="Histidine kinase-like ATPase, C-terminal domain"/>
    <property type="match status" value="1"/>
</dbReference>
<keyword evidence="9" id="KW-0547">Nucleotide-binding</keyword>
<dbReference type="CDD" id="cd17546">
    <property type="entry name" value="REC_hyHK_CKI1_RcsC-like"/>
    <property type="match status" value="1"/>
</dbReference>
<keyword evidence="8 18" id="KW-0812">Transmembrane</keyword>
<dbReference type="InterPro" id="IPR004358">
    <property type="entry name" value="Sig_transdc_His_kin-like_C"/>
</dbReference>
<sequence>MFFMAKNSPQFSLAKFTLRLPLRLVLVMPFVVQLLAAVGMVGWLSWGNGRAAVNDVAAQLRSEITARIEKQVDLVLENHKLINRLNVDAVNDGYLNLDVPVNSPSLRRYFWRQIQQFKTANYIYYASEKNDFLGAQKTFFDRSLNQQIGYSYSGGLTKYQAHEYLLDAEGNIKNLVKLYPEFYPKTTFWYQQAARLKKPGWTGIYGWNVGADISLDTVTPLYDKNGKFKGVLGVAFTLEDISKFIKNLDLGKAGQTFILERNGHIVATSSTEIPYSFFKKSEISQQQIDPEDMAPMEDENGEFYFVRVNATKSQNTLTRSATQFLQDKFTSLANITKPHQLEFTLEGKKQFIQVSPFQEEAGIDWLIVVVIPEAEFMDRINAQTRTTILLCIGAGVCAIITGILTARWVTLPLLKLNMAAKDIAKGEWDKTVEIYRPDEVGELALSFNKMAAQLQESFQTLEQRVAERTAELQEQRRFLRQVIDTNPNMIFVKDEKGRFVLANQAMARVYGTTVEELIGKTDADFNPNQTEVNHYWESIKEVITTGCPQILEETLTTDGGELRYLQMINIPLGTETPQVLGVAVDLTDRKKFEAQLQQAKEAADAANQAKSDFLAAMSHELRTPLNGILGYAQILQLATDLNPKHRQGIDIIAEAGSHLLTLINDILDLAKIEARKMELLPKDFHFLSFLSGVAEITRIRAEHKGIEFFYQPDSNLPTGVLADEKRLRQVLINLLGNAIKFTEEGHVTFQVQALSKRQDKNKIRFKIADTGVGMTPEHLAKIFLPFEQAGEKSKRGEGTGLGLAISREIVEMMGSEIQFTSSLGKGSIFWFEVNLPESHAWVNAATTGSQSKIIGYLGKQRKILVVDDKDVNRLLLKEVLTSLGFLVAEAENGAVGLLQVSTEAPDLIITDIAMPVMDGYEFVQQVRQQYAQDLPIIASSASVSTSDEALAISRGCKEFLPKPVDLEQLLLMLQKNLQLTWVYEAGELGDIELQSGKDIDLILPPDTELMTLYRAATIGDIEAVEIEAERIKSLDNNYKNFAAQVLEMANQFDAEKIRKLVAKFYPNIENLNKFT</sequence>
<dbReference type="SUPFAM" id="SSF158472">
    <property type="entry name" value="HAMP domain-like"/>
    <property type="match status" value="1"/>
</dbReference>
<dbReference type="EMBL" id="DSPX01000062">
    <property type="protein sequence ID" value="HGG00310.1"/>
    <property type="molecule type" value="Genomic_DNA"/>
</dbReference>
<feature type="transmembrane region" description="Helical" evidence="18">
    <location>
        <begin position="20"/>
        <end position="44"/>
    </location>
</feature>
<keyword evidence="12 18" id="KW-1133">Transmembrane helix</keyword>
<proteinExistence type="inferred from homology"/>
<dbReference type="Pfam" id="PF08448">
    <property type="entry name" value="PAS_4"/>
    <property type="match status" value="1"/>
</dbReference>
<dbReference type="PANTHER" id="PTHR43047:SF72">
    <property type="entry name" value="OSMOSENSING HISTIDINE PROTEIN KINASE SLN1"/>
    <property type="match status" value="1"/>
</dbReference>
<keyword evidence="15" id="KW-0131">Cell cycle</keyword>
<keyword evidence="14 18" id="KW-0472">Membrane</keyword>
<dbReference type="CDD" id="cd16922">
    <property type="entry name" value="HATPase_EvgS-ArcB-TorS-like"/>
    <property type="match status" value="1"/>
</dbReference>
<protein>
    <recommendedName>
        <fullName evidence="16">Circadian input-output histidine kinase CikA</fullName>
        <ecNumber evidence="4">2.7.13.3</ecNumber>
    </recommendedName>
</protein>
<dbReference type="InterPro" id="IPR003661">
    <property type="entry name" value="HisK_dim/P_dom"/>
</dbReference>
<evidence type="ECO:0000256" key="16">
    <source>
        <dbReference type="ARBA" id="ARBA00074306"/>
    </source>
</evidence>
<evidence type="ECO:0000256" key="14">
    <source>
        <dbReference type="ARBA" id="ARBA00023136"/>
    </source>
</evidence>
<feature type="domain" description="HAMP" evidence="22">
    <location>
        <begin position="407"/>
        <end position="459"/>
    </location>
</feature>
<evidence type="ECO:0000256" key="2">
    <source>
        <dbReference type="ARBA" id="ARBA00004651"/>
    </source>
</evidence>
<evidence type="ECO:0000256" key="18">
    <source>
        <dbReference type="SAM" id="Phobius"/>
    </source>
</evidence>
<dbReference type="Pfam" id="PF02518">
    <property type="entry name" value="HATPase_c"/>
    <property type="match status" value="1"/>
</dbReference>
<name>A0A7C3VN51_9CYAN</name>
<dbReference type="CDD" id="cd00082">
    <property type="entry name" value="HisKA"/>
    <property type="match status" value="1"/>
</dbReference>
<dbReference type="FunFam" id="3.30.565.10:FF:000010">
    <property type="entry name" value="Sensor histidine kinase RcsC"/>
    <property type="match status" value="1"/>
</dbReference>
<dbReference type="InterPro" id="IPR033479">
    <property type="entry name" value="dCache_1"/>
</dbReference>
<keyword evidence="7" id="KW-0808">Transferase</keyword>
<dbReference type="SUPFAM" id="SSF55874">
    <property type="entry name" value="ATPase domain of HSP90 chaperone/DNA topoisomerase II/histidine kinase"/>
    <property type="match status" value="1"/>
</dbReference>
<dbReference type="PROSITE" id="PS50885">
    <property type="entry name" value="HAMP"/>
    <property type="match status" value="1"/>
</dbReference>
<evidence type="ECO:0000259" key="22">
    <source>
        <dbReference type="PROSITE" id="PS50885"/>
    </source>
</evidence>
<dbReference type="SMART" id="SM00448">
    <property type="entry name" value="REC"/>
    <property type="match status" value="1"/>
</dbReference>
<dbReference type="InterPro" id="IPR005467">
    <property type="entry name" value="His_kinase_dom"/>
</dbReference>
<dbReference type="GO" id="GO:0005524">
    <property type="term" value="F:ATP binding"/>
    <property type="evidence" value="ECO:0007669"/>
    <property type="project" value="UniProtKB-KW"/>
</dbReference>
<dbReference type="Pfam" id="PF02743">
    <property type="entry name" value="dCache_1"/>
    <property type="match status" value="1"/>
</dbReference>
<evidence type="ECO:0000256" key="4">
    <source>
        <dbReference type="ARBA" id="ARBA00012438"/>
    </source>
</evidence>
<evidence type="ECO:0000256" key="8">
    <source>
        <dbReference type="ARBA" id="ARBA00022692"/>
    </source>
</evidence>
<dbReference type="NCBIfam" id="TIGR00229">
    <property type="entry name" value="sensory_box"/>
    <property type="match status" value="1"/>
</dbReference>
<evidence type="ECO:0000313" key="23">
    <source>
        <dbReference type="EMBL" id="HGG00310.1"/>
    </source>
</evidence>
<evidence type="ECO:0000256" key="10">
    <source>
        <dbReference type="ARBA" id="ARBA00022777"/>
    </source>
</evidence>
<evidence type="ECO:0000256" key="11">
    <source>
        <dbReference type="ARBA" id="ARBA00022840"/>
    </source>
</evidence>
<evidence type="ECO:0000256" key="6">
    <source>
        <dbReference type="ARBA" id="ARBA00022553"/>
    </source>
</evidence>
<dbReference type="SMART" id="SM00304">
    <property type="entry name" value="HAMP"/>
    <property type="match status" value="1"/>
</dbReference>
<keyword evidence="5" id="KW-1003">Cell membrane</keyword>
<dbReference type="InterPro" id="IPR036890">
    <property type="entry name" value="HATPase_C_sf"/>
</dbReference>
<organism evidence="23">
    <name type="scientific">Planktothricoides sp. SpSt-374</name>
    <dbReference type="NCBI Taxonomy" id="2282167"/>
    <lineage>
        <taxon>Bacteria</taxon>
        <taxon>Bacillati</taxon>
        <taxon>Cyanobacteriota</taxon>
        <taxon>Cyanophyceae</taxon>
        <taxon>Oscillatoriophycideae</taxon>
        <taxon>Oscillatoriales</taxon>
        <taxon>Oscillatoriaceae</taxon>
        <taxon>Planktothricoides</taxon>
    </lineage>
</organism>
<evidence type="ECO:0000256" key="17">
    <source>
        <dbReference type="PROSITE-ProRule" id="PRU00169"/>
    </source>
</evidence>
<evidence type="ECO:0000256" key="5">
    <source>
        <dbReference type="ARBA" id="ARBA00022475"/>
    </source>
</evidence>
<feature type="domain" description="Histidine kinase" evidence="19">
    <location>
        <begin position="616"/>
        <end position="837"/>
    </location>
</feature>
<comment type="caution">
    <text evidence="23">The sequence shown here is derived from an EMBL/GenBank/DDBJ whole genome shotgun (WGS) entry which is preliminary data.</text>
</comment>
<dbReference type="PRINTS" id="PR00344">
    <property type="entry name" value="BCTRLSENSOR"/>
</dbReference>
<gene>
    <name evidence="23" type="ORF">ENR15_06580</name>
</gene>
<evidence type="ECO:0000256" key="3">
    <source>
        <dbReference type="ARBA" id="ARBA00006402"/>
    </source>
</evidence>
<dbReference type="PROSITE" id="PS50109">
    <property type="entry name" value="HIS_KIN"/>
    <property type="match status" value="1"/>
</dbReference>
<keyword evidence="11" id="KW-0067">ATP-binding</keyword>
<evidence type="ECO:0000259" key="21">
    <source>
        <dbReference type="PROSITE" id="PS50112"/>
    </source>
</evidence>
<dbReference type="SMART" id="SM00387">
    <property type="entry name" value="HATPase_c"/>
    <property type="match status" value="1"/>
</dbReference>
<evidence type="ECO:0000259" key="19">
    <source>
        <dbReference type="PROSITE" id="PS50109"/>
    </source>
</evidence>
<evidence type="ECO:0000256" key="13">
    <source>
        <dbReference type="ARBA" id="ARBA00023012"/>
    </source>
</evidence>
<dbReference type="InterPro" id="IPR035965">
    <property type="entry name" value="PAS-like_dom_sf"/>
</dbReference>
<dbReference type="Gene3D" id="6.10.340.10">
    <property type="match status" value="1"/>
</dbReference>
<dbReference type="GO" id="GO:0009927">
    <property type="term" value="F:histidine phosphotransfer kinase activity"/>
    <property type="evidence" value="ECO:0007669"/>
    <property type="project" value="TreeGrafter"/>
</dbReference>
<evidence type="ECO:0000256" key="12">
    <source>
        <dbReference type="ARBA" id="ARBA00022989"/>
    </source>
</evidence>
<evidence type="ECO:0000256" key="9">
    <source>
        <dbReference type="ARBA" id="ARBA00022741"/>
    </source>
</evidence>
<evidence type="ECO:0000256" key="1">
    <source>
        <dbReference type="ARBA" id="ARBA00000085"/>
    </source>
</evidence>
<dbReference type="GO" id="GO:0000155">
    <property type="term" value="F:phosphorelay sensor kinase activity"/>
    <property type="evidence" value="ECO:0007669"/>
    <property type="project" value="InterPro"/>
</dbReference>
<dbReference type="SMART" id="SM00091">
    <property type="entry name" value="PAS"/>
    <property type="match status" value="1"/>
</dbReference>
<dbReference type="CDD" id="cd06225">
    <property type="entry name" value="HAMP"/>
    <property type="match status" value="1"/>
</dbReference>
<dbReference type="Pfam" id="PF00672">
    <property type="entry name" value="HAMP"/>
    <property type="match status" value="1"/>
</dbReference>
<dbReference type="Gene3D" id="3.30.450.20">
    <property type="entry name" value="PAS domain"/>
    <property type="match status" value="2"/>
</dbReference>
<reference evidence="23" key="1">
    <citation type="journal article" date="2020" name="mSystems">
        <title>Genome- and Community-Level Interaction Insights into Carbon Utilization and Element Cycling Functions of Hydrothermarchaeota in Hydrothermal Sediment.</title>
        <authorList>
            <person name="Zhou Z."/>
            <person name="Liu Y."/>
            <person name="Xu W."/>
            <person name="Pan J."/>
            <person name="Luo Z.H."/>
            <person name="Li M."/>
        </authorList>
    </citation>
    <scope>NUCLEOTIDE SEQUENCE [LARGE SCALE GENOMIC DNA]</scope>
    <source>
        <strain evidence="23">SpSt-374</strain>
    </source>
</reference>
<dbReference type="Gene3D" id="1.10.287.130">
    <property type="match status" value="1"/>
</dbReference>
<dbReference type="SMART" id="SM00388">
    <property type="entry name" value="HisKA"/>
    <property type="match status" value="1"/>
</dbReference>
<dbReference type="InterPro" id="IPR011006">
    <property type="entry name" value="CheY-like_superfamily"/>
</dbReference>
<dbReference type="PROSITE" id="PS50112">
    <property type="entry name" value="PAS"/>
    <property type="match status" value="1"/>
</dbReference>
<dbReference type="InterPro" id="IPR001789">
    <property type="entry name" value="Sig_transdc_resp-reg_receiver"/>
</dbReference>
<feature type="modified residue" description="4-aspartylphosphate" evidence="17">
    <location>
        <position position="911"/>
    </location>
</feature>
<feature type="domain" description="Response regulatory" evidence="20">
    <location>
        <begin position="862"/>
        <end position="977"/>
    </location>
</feature>
<evidence type="ECO:0000256" key="15">
    <source>
        <dbReference type="ARBA" id="ARBA00023306"/>
    </source>
</evidence>
<dbReference type="Pfam" id="PF00512">
    <property type="entry name" value="HisKA"/>
    <property type="match status" value="1"/>
</dbReference>
<dbReference type="InterPro" id="IPR036097">
    <property type="entry name" value="HisK_dim/P_sf"/>
</dbReference>
<dbReference type="CDD" id="cd00130">
    <property type="entry name" value="PAS"/>
    <property type="match status" value="1"/>
</dbReference>
<dbReference type="EC" id="2.7.13.3" evidence="4"/>
<dbReference type="FunFam" id="1.10.287.130:FF:000038">
    <property type="entry name" value="Sensory transduction histidine kinase"/>
    <property type="match status" value="1"/>
</dbReference>
<keyword evidence="6 17" id="KW-0597">Phosphoprotein</keyword>
<dbReference type="PANTHER" id="PTHR43047">
    <property type="entry name" value="TWO-COMPONENT HISTIDINE PROTEIN KINASE"/>
    <property type="match status" value="1"/>
</dbReference>
<dbReference type="InterPro" id="IPR003660">
    <property type="entry name" value="HAMP_dom"/>
</dbReference>
<feature type="transmembrane region" description="Helical" evidence="18">
    <location>
        <begin position="387"/>
        <end position="409"/>
    </location>
</feature>
<dbReference type="AlphaFoldDB" id="A0A7C3VN51"/>
<dbReference type="InterPro" id="IPR003594">
    <property type="entry name" value="HATPase_dom"/>
</dbReference>
<dbReference type="InterPro" id="IPR013656">
    <property type="entry name" value="PAS_4"/>
</dbReference>
<feature type="domain" description="PAS" evidence="21">
    <location>
        <begin position="475"/>
        <end position="521"/>
    </location>
</feature>
<dbReference type="SUPFAM" id="SSF52172">
    <property type="entry name" value="CheY-like"/>
    <property type="match status" value="1"/>
</dbReference>
<dbReference type="Gene3D" id="3.40.50.2300">
    <property type="match status" value="1"/>
</dbReference>
<comment type="catalytic activity">
    <reaction evidence="1">
        <text>ATP + protein L-histidine = ADP + protein N-phospho-L-histidine.</text>
        <dbReference type="EC" id="2.7.13.3"/>
    </reaction>
</comment>
<dbReference type="InterPro" id="IPR000014">
    <property type="entry name" value="PAS"/>
</dbReference>
<comment type="subcellular location">
    <subcellularLocation>
        <location evidence="2">Cell membrane</location>
        <topology evidence="2">Multi-pass membrane protein</topology>
    </subcellularLocation>
</comment>
<keyword evidence="10" id="KW-0418">Kinase</keyword>
<comment type="similarity">
    <text evidence="3">In the N-terminal section; belongs to the phytochrome family.</text>
</comment>